<feature type="region of interest" description="Disordered" evidence="1">
    <location>
        <begin position="151"/>
        <end position="175"/>
    </location>
</feature>
<dbReference type="InterPro" id="IPR046865">
    <property type="entry name" value="FapA_b_solenoid"/>
</dbReference>
<dbReference type="PANTHER" id="PTHR38032:SF1">
    <property type="entry name" value="RNA-BINDING PROTEIN KHPB N-TERMINAL DOMAIN-CONTAINING PROTEIN"/>
    <property type="match status" value="1"/>
</dbReference>
<feature type="region of interest" description="Disordered" evidence="1">
    <location>
        <begin position="677"/>
        <end position="706"/>
    </location>
</feature>
<name>S0FXI8_9BACT</name>
<comment type="caution">
    <text evidence="3">The sequence shown here is derived from an EMBL/GenBank/DDBJ whole genome shotgun (WGS) entry which is preliminary data.</text>
</comment>
<dbReference type="Proteomes" id="UP000014216">
    <property type="component" value="Unassembled WGS sequence"/>
</dbReference>
<dbReference type="Pfam" id="PF20250">
    <property type="entry name" value="FapA_N"/>
    <property type="match status" value="1"/>
</dbReference>
<protein>
    <recommendedName>
        <fullName evidence="2">Flagellar Assembly Protein A N-terminal region domain-containing protein</fullName>
    </recommendedName>
</protein>
<dbReference type="Pfam" id="PF03961">
    <property type="entry name" value="FapA"/>
    <property type="match status" value="1"/>
</dbReference>
<evidence type="ECO:0000313" key="3">
    <source>
        <dbReference type="EMBL" id="EMS77884.1"/>
    </source>
</evidence>
<dbReference type="InterPro" id="IPR046866">
    <property type="entry name" value="FapA_N"/>
</dbReference>
<sequence length="706" mass="76504">MVKEKDHIDNLSRDNGTLLLGKLAIKYQFITPAQLADALAILEAKIAGQKTYLGEILVNENMITPAQLDVLLHVQKAYESRQRDIRFGILAIKNKFATREQIDSALQEQNRLFKKNRRIQRIGDILVASNILSGHQRDAILARQNRLRKDAGDALEPPGFGPRTAETADQKASDDPCVTLSVSADKCLATLRISGENKKSVTMADIKQVLQTRNITHGIVEDTRIAAYLASSAPENETLQIAKGITPVPPRDATITYHFDTDPLKVGTLKKGGAIDFKSKGRYSLVTEKSVLAEKIPAVAGVPGKDITGETIAVPEPRDVTLQFGKGAGLSSDKLKIIALCDGIPEISATGKVRVSPELEITGDIGLETGHTDFEGKINVAGTIQNGYRVRGNSLRAGEIRRAEVIMTGDIVVNGGVIGATIKTDGNVQARYIHDAAIEALGDVVVEKEIIDSRIQIGGACILNSGHILSSRIAAKKGVIANDIGSEMSKSCAFVIGVDENVKQKISDLKTAINQRNDETRALEDRLNPLKASHDELEKKIGIKVQRMDRASVEQRTCQKKIESLARAADDDEAAGLHRRLELLATALARDEQELEALFNEQDRLSGLVLDIRKKLGKIGAEIDELNGEMSGVIEWSGREKGIPEVRVKGTLHAGTAITGINAFVSVKQDMHGVIVRETGPPEDGGREKGTAGKEAPKQRMTILPL</sequence>
<accession>S0FXI8</accession>
<evidence type="ECO:0000313" key="4">
    <source>
        <dbReference type="Proteomes" id="UP000014216"/>
    </source>
</evidence>
<dbReference type="AlphaFoldDB" id="S0FXI8"/>
<dbReference type="OrthoDB" id="5501565at2"/>
<dbReference type="InterPro" id="IPR005646">
    <property type="entry name" value="FapA"/>
</dbReference>
<keyword evidence="4" id="KW-1185">Reference proteome</keyword>
<feature type="compositionally biased region" description="Basic and acidic residues" evidence="1">
    <location>
        <begin position="684"/>
        <end position="698"/>
    </location>
</feature>
<reference evidence="3 4" key="1">
    <citation type="journal article" date="2013" name="Genome Announc.">
        <title>Draft Genome Sequence of Desulfotignum phosphitoxidans DSM 13687 Strain FiPS-3.</title>
        <authorList>
            <person name="Poehlein A."/>
            <person name="Daniel R."/>
            <person name="Simeonova D.D."/>
        </authorList>
    </citation>
    <scope>NUCLEOTIDE SEQUENCE [LARGE SCALE GENOMIC DNA]</scope>
    <source>
        <strain evidence="3 4">DSM 13687</strain>
    </source>
</reference>
<dbReference type="EMBL" id="APJX01000011">
    <property type="protein sequence ID" value="EMS77884.1"/>
    <property type="molecule type" value="Genomic_DNA"/>
</dbReference>
<proteinExistence type="predicted"/>
<dbReference type="PANTHER" id="PTHR38032">
    <property type="entry name" value="POLYMERASE-RELATED"/>
    <property type="match status" value="1"/>
</dbReference>
<gene>
    <name evidence="3" type="ORF">Dpo_11c00260</name>
</gene>
<dbReference type="RefSeq" id="WP_006968027.1">
    <property type="nucleotide sequence ID" value="NZ_APJX01000011.1"/>
</dbReference>
<dbReference type="Gene3D" id="1.10.287.1490">
    <property type="match status" value="1"/>
</dbReference>
<evidence type="ECO:0000256" key="1">
    <source>
        <dbReference type="SAM" id="MobiDB-lite"/>
    </source>
</evidence>
<organism evidence="3 4">
    <name type="scientific">Desulfotignum phosphitoxidans DSM 13687</name>
    <dbReference type="NCBI Taxonomy" id="1286635"/>
    <lineage>
        <taxon>Bacteria</taxon>
        <taxon>Pseudomonadati</taxon>
        <taxon>Thermodesulfobacteriota</taxon>
        <taxon>Desulfobacteria</taxon>
        <taxon>Desulfobacterales</taxon>
        <taxon>Desulfobacteraceae</taxon>
        <taxon>Desulfotignum</taxon>
    </lineage>
</organism>
<feature type="domain" description="Flagellar Assembly Protein A N-terminal region" evidence="2">
    <location>
        <begin position="179"/>
        <end position="348"/>
    </location>
</feature>
<evidence type="ECO:0000259" key="2">
    <source>
        <dbReference type="Pfam" id="PF20250"/>
    </source>
</evidence>